<evidence type="ECO:0000313" key="6">
    <source>
        <dbReference type="Proteomes" id="UP001595886"/>
    </source>
</evidence>
<protein>
    <submittedName>
        <fullName evidence="5">ECF-type sigma factor</fullName>
    </submittedName>
</protein>
<dbReference type="InterPro" id="IPR011517">
    <property type="entry name" value="RNA_pol_sigma70_ECF-like"/>
</dbReference>
<dbReference type="EMBL" id="JBHSHD010000001">
    <property type="protein sequence ID" value="MFC4818737.1"/>
    <property type="molecule type" value="Genomic_DNA"/>
</dbReference>
<dbReference type="InterPro" id="IPR036388">
    <property type="entry name" value="WH-like_DNA-bd_sf"/>
</dbReference>
<evidence type="ECO:0000256" key="2">
    <source>
        <dbReference type="ARBA" id="ARBA00023082"/>
    </source>
</evidence>
<dbReference type="InterPro" id="IPR014284">
    <property type="entry name" value="RNA_pol_sigma-70_dom"/>
</dbReference>
<dbReference type="NCBIfam" id="TIGR02937">
    <property type="entry name" value="sigma70-ECF"/>
    <property type="match status" value="1"/>
</dbReference>
<keyword evidence="1" id="KW-0805">Transcription regulation</keyword>
<dbReference type="Pfam" id="PF07638">
    <property type="entry name" value="Sigma70_ECF"/>
    <property type="match status" value="1"/>
</dbReference>
<gene>
    <name evidence="5" type="ORF">ACFO6Q_00260</name>
</gene>
<dbReference type="PANTHER" id="PTHR43133">
    <property type="entry name" value="RNA POLYMERASE ECF-TYPE SIGMA FACTO"/>
    <property type="match status" value="1"/>
</dbReference>
<dbReference type="NCBIfam" id="TIGR02999">
    <property type="entry name" value="Sig-70_X6"/>
    <property type="match status" value="1"/>
</dbReference>
<dbReference type="RefSeq" id="WP_380018466.1">
    <property type="nucleotide sequence ID" value="NZ_JBHSHD010000001.1"/>
</dbReference>
<keyword evidence="3" id="KW-0804">Transcription</keyword>
<accession>A0ABV9QPN4</accession>
<evidence type="ECO:0000313" key="5">
    <source>
        <dbReference type="EMBL" id="MFC4818737.1"/>
    </source>
</evidence>
<comment type="caution">
    <text evidence="5">The sequence shown here is derived from an EMBL/GenBank/DDBJ whole genome shotgun (WGS) entry which is preliminary data.</text>
</comment>
<dbReference type="Proteomes" id="UP001595886">
    <property type="component" value="Unassembled WGS sequence"/>
</dbReference>
<keyword evidence="2" id="KW-0731">Sigma factor</keyword>
<organism evidence="5 6">
    <name type="scientific">Dokdonella ginsengisoli</name>
    <dbReference type="NCBI Taxonomy" id="363846"/>
    <lineage>
        <taxon>Bacteria</taxon>
        <taxon>Pseudomonadati</taxon>
        <taxon>Pseudomonadota</taxon>
        <taxon>Gammaproteobacteria</taxon>
        <taxon>Lysobacterales</taxon>
        <taxon>Rhodanobacteraceae</taxon>
        <taxon>Dokdonella</taxon>
    </lineage>
</organism>
<keyword evidence="6" id="KW-1185">Reference proteome</keyword>
<dbReference type="InterPro" id="IPR053812">
    <property type="entry name" value="HTH_Sigma70_ECF-like"/>
</dbReference>
<dbReference type="InterPro" id="IPR013324">
    <property type="entry name" value="RNA_pol_sigma_r3/r4-like"/>
</dbReference>
<dbReference type="SUPFAM" id="SSF88659">
    <property type="entry name" value="Sigma3 and sigma4 domains of RNA polymerase sigma factors"/>
    <property type="match status" value="1"/>
</dbReference>
<reference evidence="6" key="1">
    <citation type="journal article" date="2019" name="Int. J. Syst. Evol. Microbiol.">
        <title>The Global Catalogue of Microorganisms (GCM) 10K type strain sequencing project: providing services to taxonomists for standard genome sequencing and annotation.</title>
        <authorList>
            <consortium name="The Broad Institute Genomics Platform"/>
            <consortium name="The Broad Institute Genome Sequencing Center for Infectious Disease"/>
            <person name="Wu L."/>
            <person name="Ma J."/>
        </authorList>
    </citation>
    <scope>NUCLEOTIDE SEQUENCE [LARGE SCALE GENOMIC DNA]</scope>
    <source>
        <strain evidence="6">CCUG 30340</strain>
    </source>
</reference>
<dbReference type="PANTHER" id="PTHR43133:SF39">
    <property type="entry name" value="SIMILAR TO RNA POLYMERASE SIGMA-E FACTOR"/>
    <property type="match status" value="1"/>
</dbReference>
<evidence type="ECO:0000259" key="4">
    <source>
        <dbReference type="Pfam" id="PF07638"/>
    </source>
</evidence>
<sequence length="196" mass="22044">MFEPAPEASVCPRAEPEEGLRRIEPAAVDAAYQDLMRLARRELAKHRRGNTLDTQVLAQEACMRLLQWNADAFADRVHLFATAARVMRHVVIDYARARMAERRGGNAQRLSLDEFDDAISVSDAQAEELILMDSALDRLSALDQRLAQVIELRFFVGLDVQRTAELLGVSEPTIKRDTRAAKAFLKTQLAEVRENA</sequence>
<proteinExistence type="predicted"/>
<evidence type="ECO:0000256" key="3">
    <source>
        <dbReference type="ARBA" id="ARBA00023163"/>
    </source>
</evidence>
<name>A0ABV9QPN4_9GAMM</name>
<dbReference type="Gene3D" id="1.10.10.10">
    <property type="entry name" value="Winged helix-like DNA-binding domain superfamily/Winged helix DNA-binding domain"/>
    <property type="match status" value="1"/>
</dbReference>
<feature type="domain" description="RNA polymerase sigma-70 ECF-like HTH" evidence="4">
    <location>
        <begin position="30"/>
        <end position="189"/>
    </location>
</feature>
<dbReference type="InterPro" id="IPR039425">
    <property type="entry name" value="RNA_pol_sigma-70-like"/>
</dbReference>
<evidence type="ECO:0000256" key="1">
    <source>
        <dbReference type="ARBA" id="ARBA00023015"/>
    </source>
</evidence>